<dbReference type="PROSITE" id="PS50003">
    <property type="entry name" value="PH_DOMAIN"/>
    <property type="match status" value="1"/>
</dbReference>
<dbReference type="InterPro" id="IPR018247">
    <property type="entry name" value="EF_Hand_1_Ca_BS"/>
</dbReference>
<feature type="compositionally biased region" description="Basic and acidic residues" evidence="5">
    <location>
        <begin position="613"/>
        <end position="633"/>
    </location>
</feature>
<feature type="compositionally biased region" description="Basic and acidic residues" evidence="5">
    <location>
        <begin position="808"/>
        <end position="827"/>
    </location>
</feature>
<dbReference type="Gene3D" id="1.10.418.10">
    <property type="entry name" value="Calponin-like domain"/>
    <property type="match status" value="2"/>
</dbReference>
<dbReference type="SMART" id="SM00033">
    <property type="entry name" value="CH"/>
    <property type="match status" value="2"/>
</dbReference>
<feature type="compositionally biased region" description="Basic and acidic residues" evidence="5">
    <location>
        <begin position="752"/>
        <end position="772"/>
    </location>
</feature>
<dbReference type="CDD" id="cd00051">
    <property type="entry name" value="EFh"/>
    <property type="match status" value="1"/>
</dbReference>
<evidence type="ECO:0000256" key="3">
    <source>
        <dbReference type="ARBA" id="ARBA00023203"/>
    </source>
</evidence>
<name>A0A9Q0RCZ3_ANAIG</name>
<dbReference type="PROSITE" id="PS00020">
    <property type="entry name" value="ACTININ_2"/>
    <property type="match status" value="1"/>
</dbReference>
<dbReference type="SUPFAM" id="SSF50729">
    <property type="entry name" value="PH domain-like"/>
    <property type="match status" value="1"/>
</dbReference>
<organism evidence="9 10">
    <name type="scientific">Anaeramoeba ignava</name>
    <name type="common">Anaerobic marine amoeba</name>
    <dbReference type="NCBI Taxonomy" id="1746090"/>
    <lineage>
        <taxon>Eukaryota</taxon>
        <taxon>Metamonada</taxon>
        <taxon>Anaeramoebidae</taxon>
        <taxon>Anaeramoeba</taxon>
    </lineage>
</organism>
<feature type="compositionally biased region" description="Basic and acidic residues" evidence="5">
    <location>
        <begin position="475"/>
        <end position="494"/>
    </location>
</feature>
<feature type="domain" description="Calponin-homology (CH)" evidence="7">
    <location>
        <begin position="265"/>
        <end position="368"/>
    </location>
</feature>
<dbReference type="Pfam" id="PF00307">
    <property type="entry name" value="CH"/>
    <property type="match status" value="2"/>
</dbReference>
<dbReference type="FunFam" id="1.10.238.10:FF:000003">
    <property type="entry name" value="Calmodulin A"/>
    <property type="match status" value="1"/>
</dbReference>
<dbReference type="SMART" id="SM00054">
    <property type="entry name" value="EFh"/>
    <property type="match status" value="2"/>
</dbReference>
<keyword evidence="4" id="KW-0175">Coiled coil</keyword>
<dbReference type="GO" id="GO:0051639">
    <property type="term" value="P:actin filament network formation"/>
    <property type="evidence" value="ECO:0007669"/>
    <property type="project" value="TreeGrafter"/>
</dbReference>
<reference evidence="9" key="1">
    <citation type="submission" date="2022-10" db="EMBL/GenBank/DDBJ databases">
        <title>Novel sulphate-reducing endosymbionts in the free-living metamonad Anaeramoeba.</title>
        <authorList>
            <person name="Jerlstrom-Hultqvist J."/>
            <person name="Cepicka I."/>
            <person name="Gallot-Lavallee L."/>
            <person name="Salas-Leiva D."/>
            <person name="Curtis B.A."/>
            <person name="Zahonova K."/>
            <person name="Pipaliya S."/>
            <person name="Dacks J."/>
            <person name="Roger A.J."/>
        </authorList>
    </citation>
    <scope>NUCLEOTIDE SEQUENCE</scope>
    <source>
        <strain evidence="9">BMAN</strain>
    </source>
</reference>
<dbReference type="InterPro" id="IPR036872">
    <property type="entry name" value="CH_dom_sf"/>
</dbReference>
<evidence type="ECO:0000313" key="10">
    <source>
        <dbReference type="Proteomes" id="UP001149090"/>
    </source>
</evidence>
<proteinExistence type="predicted"/>
<dbReference type="InterPro" id="IPR002048">
    <property type="entry name" value="EF_hand_dom"/>
</dbReference>
<comment type="caution">
    <text evidence="9">The sequence shown here is derived from an EMBL/GenBank/DDBJ whole genome shotgun (WGS) entry which is preliminary data.</text>
</comment>
<evidence type="ECO:0000259" key="6">
    <source>
        <dbReference type="PROSITE" id="PS50003"/>
    </source>
</evidence>
<dbReference type="GO" id="GO:0051015">
    <property type="term" value="F:actin filament binding"/>
    <property type="evidence" value="ECO:0007669"/>
    <property type="project" value="InterPro"/>
</dbReference>
<keyword evidence="2" id="KW-0106">Calcium</keyword>
<dbReference type="CDD" id="cd21217">
    <property type="entry name" value="CH_PLS_FIM_rpt1"/>
    <property type="match status" value="1"/>
</dbReference>
<evidence type="ECO:0000256" key="5">
    <source>
        <dbReference type="SAM" id="MobiDB-lite"/>
    </source>
</evidence>
<feature type="compositionally biased region" description="Basic and acidic residues" evidence="5">
    <location>
        <begin position="530"/>
        <end position="550"/>
    </location>
</feature>
<feature type="domain" description="Calponin-homology (CH)" evidence="7">
    <location>
        <begin position="102"/>
        <end position="214"/>
    </location>
</feature>
<dbReference type="Gene3D" id="2.30.29.30">
    <property type="entry name" value="Pleckstrin-homology domain (PH domain)/Phosphotyrosine-binding domain (PTB)"/>
    <property type="match status" value="1"/>
</dbReference>
<feature type="compositionally biased region" description="Basic and acidic residues" evidence="5">
    <location>
        <begin position="502"/>
        <end position="522"/>
    </location>
</feature>
<dbReference type="Pfam" id="PF13499">
    <property type="entry name" value="EF-hand_7"/>
    <property type="match status" value="1"/>
</dbReference>
<feature type="compositionally biased region" description="Basic and acidic residues" evidence="5">
    <location>
        <begin position="641"/>
        <end position="661"/>
    </location>
</feature>
<dbReference type="InterPro" id="IPR001589">
    <property type="entry name" value="Actinin_actin-bd_CS"/>
</dbReference>
<feature type="region of interest" description="Disordered" evidence="5">
    <location>
        <begin position="465"/>
        <end position="835"/>
    </location>
</feature>
<feature type="compositionally biased region" description="Basic and acidic residues" evidence="5">
    <location>
        <begin position="585"/>
        <end position="605"/>
    </location>
</feature>
<feature type="coiled-coil region" evidence="4">
    <location>
        <begin position="380"/>
        <end position="442"/>
    </location>
</feature>
<keyword evidence="10" id="KW-1185">Reference proteome</keyword>
<feature type="domain" description="EF-hand" evidence="8">
    <location>
        <begin position="55"/>
        <end position="90"/>
    </location>
</feature>
<evidence type="ECO:0000259" key="7">
    <source>
        <dbReference type="PROSITE" id="PS50021"/>
    </source>
</evidence>
<evidence type="ECO:0000313" key="9">
    <source>
        <dbReference type="EMBL" id="KAJ5075609.1"/>
    </source>
</evidence>
<dbReference type="InterPro" id="IPR039959">
    <property type="entry name" value="Fimbrin/Plastin"/>
</dbReference>
<dbReference type="GO" id="GO:0032432">
    <property type="term" value="C:actin filament bundle"/>
    <property type="evidence" value="ECO:0007669"/>
    <property type="project" value="TreeGrafter"/>
</dbReference>
<dbReference type="SUPFAM" id="SSF47473">
    <property type="entry name" value="EF-hand"/>
    <property type="match status" value="1"/>
</dbReference>
<evidence type="ECO:0000256" key="4">
    <source>
        <dbReference type="SAM" id="Coils"/>
    </source>
</evidence>
<dbReference type="PROSITE" id="PS50021">
    <property type="entry name" value="CH"/>
    <property type="match status" value="2"/>
</dbReference>
<feature type="compositionally biased region" description="Basic and acidic residues" evidence="5">
    <location>
        <begin position="724"/>
        <end position="744"/>
    </location>
</feature>
<dbReference type="PANTHER" id="PTHR19961">
    <property type="entry name" value="FIMBRIN/PLASTIN"/>
    <property type="match status" value="1"/>
</dbReference>
<feature type="compositionally biased region" description="Basic and acidic residues" evidence="5">
    <location>
        <begin position="780"/>
        <end position="800"/>
    </location>
</feature>
<evidence type="ECO:0000259" key="8">
    <source>
        <dbReference type="PROSITE" id="PS50222"/>
    </source>
</evidence>
<feature type="domain" description="EF-hand" evidence="8">
    <location>
        <begin position="19"/>
        <end position="54"/>
    </location>
</feature>
<sequence>MSRFRHLINRDAAKFFKDSELNELHRDFRRFDLDGDGSITVDEFKKVLTDAGENLTAKQISELIKTVDTDESESVEFPEFVEMMYYLQSGKTDPNSPFAKFAQKVKTYGQSGSTHTYSNEEKEGFEGEDLFSEIADGIVLAKLLKKFFPDKIDLKRLTTKRNINKFEVLNNINLVIQSSKKIGCKIVNIGPEDIYEKKVHLSLGLVWQVVRASLMKQVQMNLQANQLQALLFGDAELVIIGYDKDGNPIYGPKSQKNGEANLANLPPEKILMSWMNYHLKKIGCDRIVKNFTSDLQDSVCLLHILHSIDPNNCDLSPLQEPDLYRRAELTLQQAAKLGARKFISAKDIEKGNPRLMPAFLAQLFVSNPAIELDETRKKREQELELQMKKFQDQLNKLDTEQEDLYKTLEELEGKLEKERTENEKLENQLRTMESRILGQADDIDLQKRLESIMGKYIDPISTDLYGRDGMSGRNQGRDGLDKDGFGRDGMRGGRDGMSGRNQGRDGLDKDGFGRDGNDKYGRDGMSGRNQGRDGLDKDGFGRDGNDKYGRDGMSGRNQGRDGLDKDGFGRDGMRGGKDGMSGRNQGRDGLDKDGFGRDGNDKYGKDGMSGRNQGRDGLDKDGFGRDGNDKYGRDGMSGRNQGRDGLDKDGFGRDGNDKYGRDGMSGRNQDRDGLDKDGFGRDGMRGGKDGMSGRNQGRDGLDKDGFGRDGNDKYGKDGMSGRNQGRDGLDKDGFGRDGNDKYGKDGMSGRNQGRDGLDKDGFGRDGNDKYGRDGMSGRNQGRDGLDKDGFGRDGNDKYGRDGMSGRNQGRDGLDKDGFGKDGMRGGRDGYGNQSGNLMMAELERPDFGNERGQNRNYENDLNFAKETTRPDRQRMGQNQNREMMRMQPTAELTGMSKIGVEKIGTSRNKMPTDSTERMILITKGIQEMVSDRLTTLQSSIEKVNMEKEGIQDKSNLEIESLSRSNQTLAQQLQKAERDRLNAEKARKMTNEKLLTAKKDLNSELTAIEKEIATLKQHARSTQQHLATEHESLLTELSELEGRKERLTYTKGEYERDLQDSVLEINKVEEEFEKEKIQLSGVRDHLLEKNAILENEIEQVKQTDFANTTALTSTLEDLRGELEKSKTDQEALIEVLAKMQEEFSAEQQQAEQETANFEKEKEILIQTTSELEQNLQGKKQQVEEILTQIMIDRTSLEERYHELEAQIAQTDQEKIMIANESQAEIELLQQHIEGLKEKLRLLESDIDQLLGGTGSLQERLKREVEARNIALSRAKLDRDRVLMGAEREREMMLSYVGTSLSKKDRNGWIELREEGESMLSKNKWSKKWMLYKNGQIFIYSDQGSVSPEYMIAMDEARVIRLDSKSTKKPNCLEIRTSKGNIVFSIKDTNDFTEWYKVLRASRKILELEQQARDQKAQQFHSQFNN</sequence>
<dbReference type="Pfam" id="PF00169">
    <property type="entry name" value="PH"/>
    <property type="match status" value="1"/>
</dbReference>
<feature type="domain" description="PH" evidence="6">
    <location>
        <begin position="1301"/>
        <end position="1402"/>
    </location>
</feature>
<dbReference type="Proteomes" id="UP001149090">
    <property type="component" value="Unassembled WGS sequence"/>
</dbReference>
<dbReference type="GO" id="GO:0005884">
    <property type="term" value="C:actin filament"/>
    <property type="evidence" value="ECO:0007669"/>
    <property type="project" value="TreeGrafter"/>
</dbReference>
<dbReference type="GO" id="GO:0005737">
    <property type="term" value="C:cytoplasm"/>
    <property type="evidence" value="ECO:0007669"/>
    <property type="project" value="TreeGrafter"/>
</dbReference>
<accession>A0A9Q0RCZ3</accession>
<evidence type="ECO:0000256" key="1">
    <source>
        <dbReference type="ARBA" id="ARBA00022737"/>
    </source>
</evidence>
<dbReference type="PROSITE" id="PS50222">
    <property type="entry name" value="EF_HAND_2"/>
    <property type="match status" value="2"/>
</dbReference>
<keyword evidence="3" id="KW-0009">Actin-binding</keyword>
<dbReference type="InterPro" id="IPR011993">
    <property type="entry name" value="PH-like_dom_sf"/>
</dbReference>
<feature type="compositionally biased region" description="Basic and acidic residues" evidence="5">
    <location>
        <begin position="696"/>
        <end position="716"/>
    </location>
</feature>
<dbReference type="GO" id="GO:0005509">
    <property type="term" value="F:calcium ion binding"/>
    <property type="evidence" value="ECO:0007669"/>
    <property type="project" value="InterPro"/>
</dbReference>
<dbReference type="InterPro" id="IPR011992">
    <property type="entry name" value="EF-hand-dom_pair"/>
</dbReference>
<feature type="compositionally biased region" description="Basic and acidic residues" evidence="5">
    <location>
        <begin position="668"/>
        <end position="688"/>
    </location>
</feature>
<dbReference type="OrthoDB" id="431378at2759"/>
<dbReference type="SMART" id="SM00233">
    <property type="entry name" value="PH"/>
    <property type="match status" value="1"/>
</dbReference>
<evidence type="ECO:0000256" key="2">
    <source>
        <dbReference type="ARBA" id="ARBA00022837"/>
    </source>
</evidence>
<protein>
    <submittedName>
        <fullName evidence="9">Uncharacterized protein</fullName>
    </submittedName>
</protein>
<dbReference type="Gene3D" id="1.10.238.10">
    <property type="entry name" value="EF-hand"/>
    <property type="match status" value="1"/>
</dbReference>
<dbReference type="SUPFAM" id="SSF47576">
    <property type="entry name" value="Calponin-homology domain, CH-domain"/>
    <property type="match status" value="1"/>
</dbReference>
<feature type="compositionally biased region" description="Basic and acidic residues" evidence="5">
    <location>
        <begin position="558"/>
        <end position="577"/>
    </location>
</feature>
<dbReference type="PROSITE" id="PS00018">
    <property type="entry name" value="EF_HAND_1"/>
    <property type="match status" value="1"/>
</dbReference>
<gene>
    <name evidence="9" type="ORF">M0811_07179</name>
</gene>
<dbReference type="PANTHER" id="PTHR19961:SF18">
    <property type="entry name" value="FI19014P1"/>
    <property type="match status" value="1"/>
</dbReference>
<keyword evidence="1" id="KW-0677">Repeat</keyword>
<dbReference type="EMBL" id="JAPDFW010000064">
    <property type="protein sequence ID" value="KAJ5075609.1"/>
    <property type="molecule type" value="Genomic_DNA"/>
</dbReference>
<dbReference type="GO" id="GO:0051017">
    <property type="term" value="P:actin filament bundle assembly"/>
    <property type="evidence" value="ECO:0007669"/>
    <property type="project" value="InterPro"/>
</dbReference>
<feature type="coiled-coil region" evidence="4">
    <location>
        <begin position="958"/>
        <end position="1251"/>
    </location>
</feature>
<dbReference type="InterPro" id="IPR001849">
    <property type="entry name" value="PH_domain"/>
</dbReference>
<dbReference type="InterPro" id="IPR001715">
    <property type="entry name" value="CH_dom"/>
</dbReference>